<organism evidence="7 8">
    <name type="scientific">Dreissena polymorpha</name>
    <name type="common">Zebra mussel</name>
    <name type="synonym">Mytilus polymorpha</name>
    <dbReference type="NCBI Taxonomy" id="45954"/>
    <lineage>
        <taxon>Eukaryota</taxon>
        <taxon>Metazoa</taxon>
        <taxon>Spiralia</taxon>
        <taxon>Lophotrochozoa</taxon>
        <taxon>Mollusca</taxon>
        <taxon>Bivalvia</taxon>
        <taxon>Autobranchia</taxon>
        <taxon>Heteroconchia</taxon>
        <taxon>Euheterodonta</taxon>
        <taxon>Imparidentia</taxon>
        <taxon>Neoheterodontei</taxon>
        <taxon>Myida</taxon>
        <taxon>Dreissenoidea</taxon>
        <taxon>Dreissenidae</taxon>
        <taxon>Dreissena</taxon>
    </lineage>
</organism>
<dbReference type="GO" id="GO:0005164">
    <property type="term" value="F:tumor necrosis factor receptor binding"/>
    <property type="evidence" value="ECO:0007669"/>
    <property type="project" value="InterPro"/>
</dbReference>
<proteinExistence type="inferred from homology"/>
<name>A0A9D4JNY1_DREPO</name>
<dbReference type="EMBL" id="JAIWYP010000006">
    <property type="protein sequence ID" value="KAH3814492.1"/>
    <property type="molecule type" value="Genomic_DNA"/>
</dbReference>
<dbReference type="Pfam" id="PF00229">
    <property type="entry name" value="TNF"/>
    <property type="match status" value="1"/>
</dbReference>
<evidence type="ECO:0000313" key="8">
    <source>
        <dbReference type="Proteomes" id="UP000828390"/>
    </source>
</evidence>
<gene>
    <name evidence="7" type="ORF">DPMN_142993</name>
</gene>
<dbReference type="GO" id="GO:0006955">
    <property type="term" value="P:immune response"/>
    <property type="evidence" value="ECO:0007669"/>
    <property type="project" value="InterPro"/>
</dbReference>
<keyword evidence="8" id="KW-1185">Reference proteome</keyword>
<comment type="subcellular location">
    <subcellularLocation>
        <location evidence="1">Membrane</location>
    </subcellularLocation>
</comment>
<keyword evidence="4 5" id="KW-0472">Membrane</keyword>
<feature type="transmembrane region" description="Helical" evidence="5">
    <location>
        <begin position="12"/>
        <end position="31"/>
    </location>
</feature>
<dbReference type="GO" id="GO:0016020">
    <property type="term" value="C:membrane"/>
    <property type="evidence" value="ECO:0007669"/>
    <property type="project" value="UniProtKB-SubCell"/>
</dbReference>
<evidence type="ECO:0000256" key="5">
    <source>
        <dbReference type="SAM" id="Phobius"/>
    </source>
</evidence>
<evidence type="ECO:0000256" key="4">
    <source>
        <dbReference type="ARBA" id="ARBA00023136"/>
    </source>
</evidence>
<evidence type="ECO:0000313" key="7">
    <source>
        <dbReference type="EMBL" id="KAH3814492.1"/>
    </source>
</evidence>
<dbReference type="SMART" id="SM00207">
    <property type="entry name" value="TNF"/>
    <property type="match status" value="1"/>
</dbReference>
<dbReference type="SUPFAM" id="SSF49842">
    <property type="entry name" value="TNF-like"/>
    <property type="match status" value="1"/>
</dbReference>
<keyword evidence="5" id="KW-1133">Transmembrane helix</keyword>
<dbReference type="GO" id="GO:0005125">
    <property type="term" value="F:cytokine activity"/>
    <property type="evidence" value="ECO:0007669"/>
    <property type="project" value="UniProtKB-KW"/>
</dbReference>
<dbReference type="PANTHER" id="PTHR11471:SF13">
    <property type="entry name" value="TNF FAMILY PROFILE DOMAIN-CONTAINING PROTEIN"/>
    <property type="match status" value="1"/>
</dbReference>
<evidence type="ECO:0000256" key="2">
    <source>
        <dbReference type="ARBA" id="ARBA00008670"/>
    </source>
</evidence>
<sequence length="274" mass="30839">MRMNQIKTCSICAVVMLLCVLVSVVIIVWTMPDIKPVDGNTNICLQSNGEVKCSETAKTLTELLEKEIAAAYERTVTQDTLDTKIYFEENVKIELKNDYLASIPDMKPAAKLVGQHSSKHIGTDKTRDKPGAMKTVMSWFSNRDLDYTTGFMRYGIRYQNGRLIVPLTGTYNIYSFLSLTENNDSPEVRNENENANNTLVKHVMYKYNVKLAHEVELASSVQTHRLSTNRNFNAFSSQISTLVQLEAGDEISVKVSNIALMSYPGDNFFGVHMI</sequence>
<dbReference type="GO" id="GO:0005615">
    <property type="term" value="C:extracellular space"/>
    <property type="evidence" value="ECO:0007669"/>
    <property type="project" value="UniProtKB-KW"/>
</dbReference>
<dbReference type="InterPro" id="IPR006052">
    <property type="entry name" value="TNF_dom"/>
</dbReference>
<comment type="similarity">
    <text evidence="2">Belongs to the tumor necrosis factor family.</text>
</comment>
<feature type="domain" description="THD" evidence="6">
    <location>
        <begin position="108"/>
        <end position="274"/>
    </location>
</feature>
<reference evidence="7" key="2">
    <citation type="submission" date="2020-11" db="EMBL/GenBank/DDBJ databases">
        <authorList>
            <person name="McCartney M.A."/>
            <person name="Auch B."/>
            <person name="Kono T."/>
            <person name="Mallez S."/>
            <person name="Becker A."/>
            <person name="Gohl D.M."/>
            <person name="Silverstein K.A.T."/>
            <person name="Koren S."/>
            <person name="Bechman K.B."/>
            <person name="Herman A."/>
            <person name="Abrahante J.E."/>
            <person name="Garbe J."/>
        </authorList>
    </citation>
    <scope>NUCLEOTIDE SEQUENCE</scope>
    <source>
        <strain evidence="7">Duluth1</strain>
        <tissue evidence="7">Whole animal</tissue>
    </source>
</reference>
<dbReference type="PANTHER" id="PTHR11471">
    <property type="entry name" value="TUMOR NECROSIS FACTOR FAMILY MEMBER"/>
    <property type="match status" value="1"/>
</dbReference>
<keyword evidence="3" id="KW-0202">Cytokine</keyword>
<dbReference type="Proteomes" id="UP000828390">
    <property type="component" value="Unassembled WGS sequence"/>
</dbReference>
<dbReference type="AlphaFoldDB" id="A0A9D4JNY1"/>
<dbReference type="PROSITE" id="PS50049">
    <property type="entry name" value="THD_2"/>
    <property type="match status" value="1"/>
</dbReference>
<reference evidence="7" key="1">
    <citation type="journal article" date="2019" name="bioRxiv">
        <title>The Genome of the Zebra Mussel, Dreissena polymorpha: A Resource for Invasive Species Research.</title>
        <authorList>
            <person name="McCartney M.A."/>
            <person name="Auch B."/>
            <person name="Kono T."/>
            <person name="Mallez S."/>
            <person name="Zhang Y."/>
            <person name="Obille A."/>
            <person name="Becker A."/>
            <person name="Abrahante J.E."/>
            <person name="Garbe J."/>
            <person name="Badalamenti J.P."/>
            <person name="Herman A."/>
            <person name="Mangelson H."/>
            <person name="Liachko I."/>
            <person name="Sullivan S."/>
            <person name="Sone E.D."/>
            <person name="Koren S."/>
            <person name="Silverstein K.A.T."/>
            <person name="Beckman K.B."/>
            <person name="Gohl D.M."/>
        </authorList>
    </citation>
    <scope>NUCLEOTIDE SEQUENCE</scope>
    <source>
        <strain evidence="7">Duluth1</strain>
        <tissue evidence="7">Whole animal</tissue>
    </source>
</reference>
<evidence type="ECO:0000259" key="6">
    <source>
        <dbReference type="PROSITE" id="PS50049"/>
    </source>
</evidence>
<protein>
    <recommendedName>
        <fullName evidence="6">THD domain-containing protein</fullName>
    </recommendedName>
</protein>
<comment type="caution">
    <text evidence="7">The sequence shown here is derived from an EMBL/GenBank/DDBJ whole genome shotgun (WGS) entry which is preliminary data.</text>
</comment>
<dbReference type="InterPro" id="IPR008983">
    <property type="entry name" value="Tumour_necrosis_fac-like_dom"/>
</dbReference>
<keyword evidence="5" id="KW-0812">Transmembrane</keyword>
<evidence type="ECO:0000256" key="1">
    <source>
        <dbReference type="ARBA" id="ARBA00004370"/>
    </source>
</evidence>
<evidence type="ECO:0000256" key="3">
    <source>
        <dbReference type="ARBA" id="ARBA00022514"/>
    </source>
</evidence>
<accession>A0A9D4JNY1</accession>
<dbReference type="Gene3D" id="2.60.120.40">
    <property type="match status" value="1"/>
</dbReference>